<dbReference type="InterPro" id="IPR046466">
    <property type="entry name" value="Borealin_C"/>
</dbReference>
<dbReference type="Pfam" id="PF10444">
    <property type="entry name" value="Nbl1_Borealin_N"/>
    <property type="match status" value="1"/>
</dbReference>
<evidence type="ECO:0000256" key="1">
    <source>
        <dbReference type="SAM" id="MobiDB-lite"/>
    </source>
</evidence>
<dbReference type="InterPro" id="IPR018851">
    <property type="entry name" value="Borealin_N"/>
</dbReference>
<dbReference type="OrthoDB" id="2392550at2759"/>
<gene>
    <name evidence="4" type="ORF">EW146_g819</name>
</gene>
<feature type="compositionally biased region" description="Low complexity" evidence="1">
    <location>
        <begin position="201"/>
        <end position="226"/>
    </location>
</feature>
<organism evidence="4 5">
    <name type="scientific">Bondarzewia mesenterica</name>
    <dbReference type="NCBI Taxonomy" id="1095465"/>
    <lineage>
        <taxon>Eukaryota</taxon>
        <taxon>Fungi</taxon>
        <taxon>Dikarya</taxon>
        <taxon>Basidiomycota</taxon>
        <taxon>Agaricomycotina</taxon>
        <taxon>Agaricomycetes</taxon>
        <taxon>Russulales</taxon>
        <taxon>Bondarzewiaceae</taxon>
        <taxon>Bondarzewia</taxon>
    </lineage>
</organism>
<evidence type="ECO:0000313" key="4">
    <source>
        <dbReference type="EMBL" id="THH20568.1"/>
    </source>
</evidence>
<comment type="caution">
    <text evidence="4">The sequence shown here is derived from an EMBL/GenBank/DDBJ whole genome shotgun (WGS) entry which is preliminary data.</text>
</comment>
<dbReference type="AlphaFoldDB" id="A0A4S4M7M7"/>
<feature type="region of interest" description="Disordered" evidence="1">
    <location>
        <begin position="101"/>
        <end position="146"/>
    </location>
</feature>
<feature type="compositionally biased region" description="Low complexity" evidence="1">
    <location>
        <begin position="312"/>
        <end position="327"/>
    </location>
</feature>
<dbReference type="Pfam" id="PF10512">
    <property type="entry name" value="Borealin"/>
    <property type="match status" value="1"/>
</dbReference>
<dbReference type="EMBL" id="SGPL01000019">
    <property type="protein sequence ID" value="THH20568.1"/>
    <property type="molecule type" value="Genomic_DNA"/>
</dbReference>
<reference evidence="4 5" key="1">
    <citation type="submission" date="2019-02" db="EMBL/GenBank/DDBJ databases">
        <title>Genome sequencing of the rare red list fungi Bondarzewia mesenterica.</title>
        <authorList>
            <person name="Buettner E."/>
            <person name="Kellner H."/>
        </authorList>
    </citation>
    <scope>NUCLEOTIDE SEQUENCE [LARGE SCALE GENOMIC DNA]</scope>
    <source>
        <strain evidence="4 5">DSM 108281</strain>
    </source>
</reference>
<evidence type="ECO:0000259" key="3">
    <source>
        <dbReference type="Pfam" id="PF10512"/>
    </source>
</evidence>
<feature type="compositionally biased region" description="Polar residues" evidence="1">
    <location>
        <begin position="328"/>
        <end position="342"/>
    </location>
</feature>
<sequence>MRPSRRYTAEEKQQLIANLDIEVAHRTRQFEAWLADTLANFRMRQEGQILRIPHLVREITMAELTDKYDGDIQACLRGLQKEKMGVDTAPIDRSAMKRKWVASHENDADGRPLSPSKARAAKNPRMMPAATPQKKPPFNAGSRLPRTPGTVRSDFCFLRHYLNPVSVLTQARTMRRIPSTVPSPSPHKGVRPPALIPQSRPPSRAASPSKASTSKMNPPRTTRPPTSATFNPVIPKIPAYPPRWPRKDESMLSVNGSPLANPYELGLNWLAKATTTDEKDSEGEGEGGLRRRPASKTNSRANSHIVIRRDPSFASLTASSSTSSQTTNGFHSRTNSQSNIAPSSSHSTLPSRSNSRADKPTSHSSGHVSARVAVPTKDGHLLEFDPLQTSPGALDKLEGITSSAKKMAKEDMAKLMKAAVAKWTIT</sequence>
<protein>
    <submittedName>
        <fullName evidence="4">Uncharacterized protein</fullName>
    </submittedName>
</protein>
<evidence type="ECO:0000259" key="2">
    <source>
        <dbReference type="Pfam" id="PF10444"/>
    </source>
</evidence>
<name>A0A4S4M7M7_9AGAM</name>
<feature type="domain" description="Borealin N-terminal" evidence="2">
    <location>
        <begin position="11"/>
        <end position="67"/>
    </location>
</feature>
<feature type="region of interest" description="Disordered" evidence="1">
    <location>
        <begin position="275"/>
        <end position="372"/>
    </location>
</feature>
<dbReference type="Proteomes" id="UP000310158">
    <property type="component" value="Unassembled WGS sequence"/>
</dbReference>
<feature type="compositionally biased region" description="Low complexity" evidence="1">
    <location>
        <begin position="343"/>
        <end position="354"/>
    </location>
</feature>
<feature type="domain" description="Borealin C-terminal" evidence="3">
    <location>
        <begin position="201"/>
        <end position="262"/>
    </location>
</feature>
<keyword evidence="5" id="KW-1185">Reference proteome</keyword>
<proteinExistence type="predicted"/>
<accession>A0A4S4M7M7</accession>
<evidence type="ECO:0000313" key="5">
    <source>
        <dbReference type="Proteomes" id="UP000310158"/>
    </source>
</evidence>
<feature type="region of interest" description="Disordered" evidence="1">
    <location>
        <begin position="176"/>
        <end position="235"/>
    </location>
</feature>